<dbReference type="GO" id="GO:0000049">
    <property type="term" value="F:tRNA binding"/>
    <property type="evidence" value="ECO:0007669"/>
    <property type="project" value="UniProtKB-UniRule"/>
</dbReference>
<evidence type="ECO:0000256" key="10">
    <source>
        <dbReference type="RuleBase" id="RU004320"/>
    </source>
</evidence>
<dbReference type="GO" id="GO:0006515">
    <property type="term" value="P:protein quality control for misfolded or incompletely synthesized proteins"/>
    <property type="evidence" value="ECO:0007669"/>
    <property type="project" value="UniProtKB-UniRule"/>
</dbReference>
<evidence type="ECO:0000256" key="1">
    <source>
        <dbReference type="ARBA" id="ARBA00013260"/>
    </source>
</evidence>
<feature type="site" description="Stabilizes the basic form of H active site to accept a proton" evidence="8">
    <location>
        <position position="93"/>
    </location>
</feature>
<dbReference type="Gene3D" id="3.40.50.1470">
    <property type="entry name" value="Peptidyl-tRNA hydrolase"/>
    <property type="match status" value="1"/>
</dbReference>
<dbReference type="EMBL" id="CP002786">
    <property type="protein sequence ID" value="AEF41928.1"/>
    <property type="molecule type" value="Genomic_DNA"/>
</dbReference>
<dbReference type="GO" id="GO:0004045">
    <property type="term" value="F:peptidyl-tRNA hydrolase activity"/>
    <property type="evidence" value="ECO:0007669"/>
    <property type="project" value="UniProtKB-UniRule"/>
</dbReference>
<keyword evidence="12" id="KW-1185">Reference proteome</keyword>
<dbReference type="HOGENOM" id="CLU_062456_2_2_11"/>
<feature type="active site" description="Proton acceptor" evidence="8">
    <location>
        <position position="20"/>
    </location>
</feature>
<reference evidence="11 12" key="1">
    <citation type="journal article" date="2011" name="J. Bacteriol.">
        <title>Complete genome sequence of Amycolicicoccus subflavus DQS3-9A1T, an actinomycete isolated from crude oil-polluted soil.</title>
        <authorList>
            <person name="Cai M."/>
            <person name="Chen W.M."/>
            <person name="Nie Y."/>
            <person name="Chi C.Q."/>
            <person name="Wang Y.N."/>
            <person name="Tang Y.Q."/>
            <person name="Li G.Y."/>
            <person name="Wu X.L."/>
        </authorList>
    </citation>
    <scope>NUCLEOTIDE SEQUENCE [LARGE SCALE GENOMIC DNA]</scope>
    <source>
        <strain evidence="12">DSM 45089 / DQS3-9A1</strain>
    </source>
</reference>
<dbReference type="GO" id="GO:0005737">
    <property type="term" value="C:cytoplasm"/>
    <property type="evidence" value="ECO:0007669"/>
    <property type="project" value="UniProtKB-SubCell"/>
</dbReference>
<evidence type="ECO:0000256" key="4">
    <source>
        <dbReference type="ARBA" id="ARBA00022884"/>
    </source>
</evidence>
<evidence type="ECO:0000313" key="11">
    <source>
        <dbReference type="EMBL" id="AEF41928.1"/>
    </source>
</evidence>
<dbReference type="PANTHER" id="PTHR17224">
    <property type="entry name" value="PEPTIDYL-TRNA HYDROLASE"/>
    <property type="match status" value="1"/>
</dbReference>
<dbReference type="AlphaFoldDB" id="F6EQQ1"/>
<dbReference type="SUPFAM" id="SSF53178">
    <property type="entry name" value="Peptidyl-tRNA hydrolase-like"/>
    <property type="match status" value="1"/>
</dbReference>
<dbReference type="CDD" id="cd00462">
    <property type="entry name" value="PTH"/>
    <property type="match status" value="1"/>
</dbReference>
<sequence>MTFVVAGLGNPGTQYATTRHNVGYLVADVLAARYGARFSGQKRTRADLAEVRLSGVKVVLAKPHTYMNLSGGPISATAKFFSVPPENVIAVHDDLDLDFGVVRLKRAGGEGGHNGLRSLTAHLHTRDYLRVRLGVGRPPGQMAAASYVLKPFSATERKELGVIVEEAADALELLIELGLEAAQNRVHAR</sequence>
<dbReference type="OrthoDB" id="9800507at2"/>
<evidence type="ECO:0000256" key="5">
    <source>
        <dbReference type="ARBA" id="ARBA00038063"/>
    </source>
</evidence>
<evidence type="ECO:0000256" key="7">
    <source>
        <dbReference type="ARBA" id="ARBA00050038"/>
    </source>
</evidence>
<dbReference type="PROSITE" id="PS01196">
    <property type="entry name" value="PEPT_TRNA_HYDROL_2"/>
    <property type="match status" value="1"/>
</dbReference>
<feature type="binding site" evidence="8">
    <location>
        <position position="68"/>
    </location>
    <ligand>
        <name>tRNA</name>
        <dbReference type="ChEBI" id="CHEBI:17843"/>
    </ligand>
</feature>
<evidence type="ECO:0000256" key="3">
    <source>
        <dbReference type="ARBA" id="ARBA00022801"/>
    </source>
</evidence>
<evidence type="ECO:0000256" key="8">
    <source>
        <dbReference type="HAMAP-Rule" id="MF_00083"/>
    </source>
</evidence>
<keyword evidence="4 8" id="KW-0694">RNA-binding</keyword>
<comment type="similarity">
    <text evidence="5 8 10">Belongs to the PTH family.</text>
</comment>
<feature type="binding site" evidence="8">
    <location>
        <position position="15"/>
    </location>
    <ligand>
        <name>tRNA</name>
        <dbReference type="ChEBI" id="CHEBI:17843"/>
    </ligand>
</feature>
<comment type="subunit">
    <text evidence="8">Monomer.</text>
</comment>
<dbReference type="KEGG" id="asd:AS9A_3488"/>
<evidence type="ECO:0000256" key="6">
    <source>
        <dbReference type="ARBA" id="ARBA00048707"/>
    </source>
</evidence>
<comment type="function">
    <text evidence="8">Hydrolyzes ribosome-free peptidyl-tRNAs (with 1 or more amino acids incorporated), which drop off the ribosome during protein synthesis, or as a result of ribosome stalling.</text>
</comment>
<dbReference type="RefSeq" id="WP_013808277.1">
    <property type="nucleotide sequence ID" value="NC_015564.1"/>
</dbReference>
<accession>F6EQQ1</accession>
<comment type="function">
    <text evidence="8">Catalyzes the release of premature peptidyl moieties from peptidyl-tRNA molecules trapped in stalled 50S ribosomal subunits, and thus maintains levels of free tRNAs and 50S ribosomes.</text>
</comment>
<feature type="binding site" evidence="8">
    <location>
        <position position="66"/>
    </location>
    <ligand>
        <name>tRNA</name>
        <dbReference type="ChEBI" id="CHEBI:17843"/>
    </ligand>
</feature>
<dbReference type="InterPro" id="IPR018171">
    <property type="entry name" value="Pept_tRNA_hydro_CS"/>
</dbReference>
<keyword evidence="2 8" id="KW-0820">tRNA-binding</keyword>
<organism evidence="11 12">
    <name type="scientific">Hoyosella subflava (strain DSM 45089 / JCM 17490 / NBRC 109087 / DQS3-9A1)</name>
    <name type="common">Amycolicicoccus subflavus</name>
    <dbReference type="NCBI Taxonomy" id="443218"/>
    <lineage>
        <taxon>Bacteria</taxon>
        <taxon>Bacillati</taxon>
        <taxon>Actinomycetota</taxon>
        <taxon>Actinomycetes</taxon>
        <taxon>Mycobacteriales</taxon>
        <taxon>Hoyosellaceae</taxon>
        <taxon>Hoyosella</taxon>
    </lineage>
</organism>
<dbReference type="GO" id="GO:0072344">
    <property type="term" value="P:rescue of stalled ribosome"/>
    <property type="evidence" value="ECO:0007669"/>
    <property type="project" value="UniProtKB-UniRule"/>
</dbReference>
<protein>
    <recommendedName>
        <fullName evidence="7 8">Peptidyl-tRNA hydrolase</fullName>
        <shortName evidence="8">Pth</shortName>
        <ecNumber evidence="1 8">3.1.1.29</ecNumber>
    </recommendedName>
</protein>
<name>F6EQQ1_HOYSD</name>
<dbReference type="eggNOG" id="COG0193">
    <property type="taxonomic scope" value="Bacteria"/>
</dbReference>
<dbReference type="NCBIfam" id="TIGR00447">
    <property type="entry name" value="pth"/>
    <property type="match status" value="1"/>
</dbReference>
<evidence type="ECO:0000256" key="2">
    <source>
        <dbReference type="ARBA" id="ARBA00022555"/>
    </source>
</evidence>
<dbReference type="Pfam" id="PF01195">
    <property type="entry name" value="Pept_tRNA_hydro"/>
    <property type="match status" value="1"/>
</dbReference>
<proteinExistence type="inferred from homology"/>
<comment type="catalytic activity">
    <reaction evidence="6 8 9">
        <text>an N-acyl-L-alpha-aminoacyl-tRNA + H2O = an N-acyl-L-amino acid + a tRNA + H(+)</text>
        <dbReference type="Rhea" id="RHEA:54448"/>
        <dbReference type="Rhea" id="RHEA-COMP:10123"/>
        <dbReference type="Rhea" id="RHEA-COMP:13883"/>
        <dbReference type="ChEBI" id="CHEBI:15377"/>
        <dbReference type="ChEBI" id="CHEBI:15378"/>
        <dbReference type="ChEBI" id="CHEBI:59874"/>
        <dbReference type="ChEBI" id="CHEBI:78442"/>
        <dbReference type="ChEBI" id="CHEBI:138191"/>
        <dbReference type="EC" id="3.1.1.29"/>
    </reaction>
</comment>
<dbReference type="HAMAP" id="MF_00083">
    <property type="entry name" value="Pept_tRNA_hydro_bact"/>
    <property type="match status" value="1"/>
</dbReference>
<dbReference type="EC" id="3.1.1.29" evidence="1 8"/>
<dbReference type="PANTHER" id="PTHR17224:SF1">
    <property type="entry name" value="PEPTIDYL-TRNA HYDROLASE"/>
    <property type="match status" value="1"/>
</dbReference>
<dbReference type="FunFam" id="3.40.50.1470:FF:000001">
    <property type="entry name" value="Peptidyl-tRNA hydrolase"/>
    <property type="match status" value="1"/>
</dbReference>
<feature type="site" description="Discriminates between blocked and unblocked aminoacyl-tRNA" evidence="8">
    <location>
        <position position="10"/>
    </location>
</feature>
<comment type="subcellular location">
    <subcellularLocation>
        <location evidence="8">Cytoplasm</location>
    </subcellularLocation>
</comment>
<dbReference type="Proteomes" id="UP000009235">
    <property type="component" value="Chromosome"/>
</dbReference>
<dbReference type="InterPro" id="IPR001328">
    <property type="entry name" value="Pept_tRNA_hydro"/>
</dbReference>
<feature type="binding site" evidence="8">
    <location>
        <position position="114"/>
    </location>
    <ligand>
        <name>tRNA</name>
        <dbReference type="ChEBI" id="CHEBI:17843"/>
    </ligand>
</feature>
<gene>
    <name evidence="8" type="primary">pth</name>
    <name evidence="11" type="ordered locus">AS9A_3488</name>
</gene>
<dbReference type="STRING" id="443218.AS9A_3488"/>
<dbReference type="InterPro" id="IPR036416">
    <property type="entry name" value="Pept_tRNA_hydro_sf"/>
</dbReference>
<dbReference type="PROSITE" id="PS01195">
    <property type="entry name" value="PEPT_TRNA_HYDROL_1"/>
    <property type="match status" value="1"/>
</dbReference>
<evidence type="ECO:0000256" key="9">
    <source>
        <dbReference type="RuleBase" id="RU000673"/>
    </source>
</evidence>
<evidence type="ECO:0000313" key="12">
    <source>
        <dbReference type="Proteomes" id="UP000009235"/>
    </source>
</evidence>
<keyword evidence="3 8" id="KW-0378">Hydrolase</keyword>
<keyword evidence="8" id="KW-0963">Cytoplasm</keyword>